<evidence type="ECO:0000256" key="1">
    <source>
        <dbReference type="SAM" id="Coils"/>
    </source>
</evidence>
<dbReference type="PANTHER" id="PTHR10202:SF26">
    <property type="entry name" value="PRESENILIN"/>
    <property type="match status" value="1"/>
</dbReference>
<organism evidence="4 5">
    <name type="scientific">Vigna angularis var. angularis</name>
    <dbReference type="NCBI Taxonomy" id="157739"/>
    <lineage>
        <taxon>Eukaryota</taxon>
        <taxon>Viridiplantae</taxon>
        <taxon>Streptophyta</taxon>
        <taxon>Embryophyta</taxon>
        <taxon>Tracheophyta</taxon>
        <taxon>Spermatophyta</taxon>
        <taxon>Magnoliopsida</taxon>
        <taxon>eudicotyledons</taxon>
        <taxon>Gunneridae</taxon>
        <taxon>Pentapetalae</taxon>
        <taxon>rosids</taxon>
        <taxon>fabids</taxon>
        <taxon>Fabales</taxon>
        <taxon>Fabaceae</taxon>
        <taxon>Papilionoideae</taxon>
        <taxon>50 kb inversion clade</taxon>
        <taxon>NPAAA clade</taxon>
        <taxon>indigoferoid/millettioid clade</taxon>
        <taxon>Phaseoleae</taxon>
        <taxon>Vigna</taxon>
    </lineage>
</organism>
<feature type="transmembrane region" description="Helical" evidence="2">
    <location>
        <begin position="12"/>
        <end position="34"/>
    </location>
</feature>
<dbReference type="EMBL" id="AP015037">
    <property type="protein sequence ID" value="BAT85009.1"/>
    <property type="molecule type" value="Genomic_DNA"/>
</dbReference>
<accession>A0A0S3RWV1</accession>
<keyword evidence="2" id="KW-0812">Transmembrane</keyword>
<dbReference type="InterPro" id="IPR036047">
    <property type="entry name" value="F-box-like_dom_sf"/>
</dbReference>
<dbReference type="GO" id="GO:0042500">
    <property type="term" value="F:aspartic endopeptidase activity, intramembrane cleaving"/>
    <property type="evidence" value="ECO:0007669"/>
    <property type="project" value="InterPro"/>
</dbReference>
<dbReference type="Pfam" id="PF12937">
    <property type="entry name" value="F-box-like"/>
    <property type="match status" value="1"/>
</dbReference>
<evidence type="ECO:0000313" key="4">
    <source>
        <dbReference type="EMBL" id="BAT85009.1"/>
    </source>
</evidence>
<dbReference type="GO" id="GO:0070765">
    <property type="term" value="C:gamma-secretase complex"/>
    <property type="evidence" value="ECO:0007669"/>
    <property type="project" value="TreeGrafter"/>
</dbReference>
<dbReference type="InterPro" id="IPR001108">
    <property type="entry name" value="Peptidase_A22A"/>
</dbReference>
<sequence length="375" mass="42709">MEQSVLECLGVEIIGVMSPVSICMFLVVLLVYALSSPSSSAATITTAANLVYAENPADSPAEKFEGALLNAVVFVGLIALVTFLLVLLYYYNCTAFLRHYTRFSAFFVLASMGGSILLSLLQRFSIPLDAAAIIAFEHFVGIRRMSFLPEELWRRILEIGIESSGFSYKDLCCVSISCRRLHRLSSEDLLWNRLLSADYPQPHPSSSTSSKSLYKLRFERDKERRIAAHRRAVLRKESQIAEHSRKLREIQTRVAQETATATQTAQDLSNLRRARQAFVALNVWQPEVVRSRQKQMVEQSAVPAECRIHALEMELKLCKQQIAGLELFYKDEKRRLDTAKEELASMKYHPMEERKTISQRDNKHVKRKKLKICNS</sequence>
<feature type="coiled-coil region" evidence="1">
    <location>
        <begin position="322"/>
        <end position="349"/>
    </location>
</feature>
<evidence type="ECO:0000259" key="3">
    <source>
        <dbReference type="Pfam" id="PF12937"/>
    </source>
</evidence>
<reference evidence="4 5" key="1">
    <citation type="journal article" date="2015" name="Sci. Rep.">
        <title>The power of single molecule real-time sequencing technology in the de novo assembly of a eukaryotic genome.</title>
        <authorList>
            <person name="Sakai H."/>
            <person name="Naito K."/>
            <person name="Ogiso-Tanaka E."/>
            <person name="Takahashi Y."/>
            <person name="Iseki K."/>
            <person name="Muto C."/>
            <person name="Satou K."/>
            <person name="Teruya K."/>
            <person name="Shiroma A."/>
            <person name="Shimoji M."/>
            <person name="Hirano T."/>
            <person name="Itoh T."/>
            <person name="Kaga A."/>
            <person name="Tomooka N."/>
        </authorList>
    </citation>
    <scope>NUCLEOTIDE SEQUENCE [LARGE SCALE GENOMIC DNA]</scope>
    <source>
        <strain evidence="5">cv. Shumari</strain>
    </source>
</reference>
<feature type="coiled-coil region" evidence="1">
    <location>
        <begin position="233"/>
        <end position="260"/>
    </location>
</feature>
<dbReference type="Gene3D" id="1.20.1280.50">
    <property type="match status" value="1"/>
</dbReference>
<dbReference type="AlphaFoldDB" id="A0A0S3RWV1"/>
<feature type="transmembrane region" description="Helical" evidence="2">
    <location>
        <begin position="103"/>
        <end position="121"/>
    </location>
</feature>
<keyword evidence="1" id="KW-0175">Coiled coil</keyword>
<dbReference type="GO" id="GO:0016485">
    <property type="term" value="P:protein processing"/>
    <property type="evidence" value="ECO:0007669"/>
    <property type="project" value="InterPro"/>
</dbReference>
<name>A0A0S3RWV1_PHAAN</name>
<protein>
    <recommendedName>
        <fullName evidence="3">F-box domain-containing protein</fullName>
    </recommendedName>
</protein>
<gene>
    <name evidence="4" type="primary">Vigan.04G249700</name>
    <name evidence="4" type="ORF">VIGAN_04249700</name>
</gene>
<keyword evidence="2" id="KW-0472">Membrane</keyword>
<dbReference type="PANTHER" id="PTHR10202">
    <property type="entry name" value="PRESENILIN"/>
    <property type="match status" value="1"/>
</dbReference>
<dbReference type="OrthoDB" id="3219396at2759"/>
<dbReference type="GO" id="GO:0006509">
    <property type="term" value="P:membrane protein ectodomain proteolysis"/>
    <property type="evidence" value="ECO:0007669"/>
    <property type="project" value="TreeGrafter"/>
</dbReference>
<evidence type="ECO:0000313" key="5">
    <source>
        <dbReference type="Proteomes" id="UP000291084"/>
    </source>
</evidence>
<feature type="domain" description="F-box" evidence="3">
    <location>
        <begin position="146"/>
        <end position="194"/>
    </location>
</feature>
<feature type="transmembrane region" description="Helical" evidence="2">
    <location>
        <begin position="67"/>
        <end position="91"/>
    </location>
</feature>
<proteinExistence type="predicted"/>
<keyword evidence="2" id="KW-1133">Transmembrane helix</keyword>
<dbReference type="InterPro" id="IPR001810">
    <property type="entry name" value="F-box_dom"/>
</dbReference>
<keyword evidence="5" id="KW-1185">Reference proteome</keyword>
<dbReference type="Proteomes" id="UP000291084">
    <property type="component" value="Chromosome 4"/>
</dbReference>
<dbReference type="Pfam" id="PF01080">
    <property type="entry name" value="Presenilin"/>
    <property type="match status" value="1"/>
</dbReference>
<evidence type="ECO:0000256" key="2">
    <source>
        <dbReference type="SAM" id="Phobius"/>
    </source>
</evidence>
<dbReference type="SUPFAM" id="SSF81383">
    <property type="entry name" value="F-box domain"/>
    <property type="match status" value="1"/>
</dbReference>